<dbReference type="InterPro" id="IPR012308">
    <property type="entry name" value="DNA_ligase_ATP-dep_N"/>
</dbReference>
<dbReference type="Proteomes" id="UP000322873">
    <property type="component" value="Unassembled WGS sequence"/>
</dbReference>
<dbReference type="GO" id="GO:0006281">
    <property type="term" value="P:DNA repair"/>
    <property type="evidence" value="ECO:0007669"/>
    <property type="project" value="InterPro"/>
</dbReference>
<keyword evidence="1" id="KW-0436">Ligase</keyword>
<dbReference type="GO" id="GO:0003677">
    <property type="term" value="F:DNA binding"/>
    <property type="evidence" value="ECO:0007669"/>
    <property type="project" value="InterPro"/>
</dbReference>
<feature type="region of interest" description="Disordered" evidence="2">
    <location>
        <begin position="324"/>
        <end position="356"/>
    </location>
</feature>
<protein>
    <recommendedName>
        <fullName evidence="3">DNA ligase ATP-dependent N-terminal domain-containing protein</fullName>
    </recommendedName>
</protein>
<dbReference type="InterPro" id="IPR036599">
    <property type="entry name" value="DNA_ligase_N_sf"/>
</dbReference>
<feature type="compositionally biased region" description="Polar residues" evidence="2">
    <location>
        <begin position="328"/>
        <end position="338"/>
    </location>
</feature>
<evidence type="ECO:0000256" key="1">
    <source>
        <dbReference type="ARBA" id="ARBA00022598"/>
    </source>
</evidence>
<evidence type="ECO:0000259" key="3">
    <source>
        <dbReference type="Pfam" id="PF04675"/>
    </source>
</evidence>
<feature type="domain" description="DNA ligase ATP-dependent N-terminal" evidence="3">
    <location>
        <begin position="5"/>
        <end position="224"/>
    </location>
</feature>
<dbReference type="EMBL" id="VICG01000015">
    <property type="protein sequence ID" value="KAA8564594.1"/>
    <property type="molecule type" value="Genomic_DNA"/>
</dbReference>
<sequence>MMSIPFFKVCKLLDDLEALFCSTIPLLKEVRIKKASDVWINWFKQNRNTLDAMHKDDPSVLFTLRPEILVDRDYNFNKVTFERFLARSLFMTVKLRETFAEYEKDGDYLALPSNTQGGGREIVRNDIGYRVERIMKEMGRDEETLLTYKKVTVEEIEDTLITIAANNKGSSESIKSLALPDEHLTLDRLADIYSRLQGSQGKWLTRMIFKDFGFVVQDEIIVSAAYTSFPRLLNVNAKLNVKNLTPIRRDGNSGMKLAYPPLKTNEEPPSLRDQTISCPSTTRLAKFIQITSLPATKRSPLSESTSSSLNVTQEPTQKLLSLSSNSLKHPQQSSTSHTPKPPRQLSPNPKSPSPLTANIFIGTGKCEQTPNCHFKNTLFILSPCISSHLWLTENLLKSHGATYITSLHPLTRKALPKRCPQTGQRVRKIALVECNRREQTTAFMHRIANLHLTRSNGEHDWILAVDWRLLEKVAPREKGNSKSADIWCRYRVGIV</sequence>
<organism evidence="4 5">
    <name type="scientific">Monilinia fructicola</name>
    <name type="common">Brown rot fungus</name>
    <name type="synonym">Ciboria fructicola</name>
    <dbReference type="NCBI Taxonomy" id="38448"/>
    <lineage>
        <taxon>Eukaryota</taxon>
        <taxon>Fungi</taxon>
        <taxon>Dikarya</taxon>
        <taxon>Ascomycota</taxon>
        <taxon>Pezizomycotina</taxon>
        <taxon>Leotiomycetes</taxon>
        <taxon>Helotiales</taxon>
        <taxon>Sclerotiniaceae</taxon>
        <taxon>Monilinia</taxon>
    </lineage>
</organism>
<dbReference type="GO" id="GO:0003910">
    <property type="term" value="F:DNA ligase (ATP) activity"/>
    <property type="evidence" value="ECO:0007669"/>
    <property type="project" value="InterPro"/>
</dbReference>
<name>A0A5M9J5E4_MONFR</name>
<evidence type="ECO:0000313" key="5">
    <source>
        <dbReference type="Proteomes" id="UP000322873"/>
    </source>
</evidence>
<dbReference type="GO" id="GO:0006310">
    <property type="term" value="P:DNA recombination"/>
    <property type="evidence" value="ECO:0007669"/>
    <property type="project" value="InterPro"/>
</dbReference>
<feature type="compositionally biased region" description="Pro residues" evidence="2">
    <location>
        <begin position="339"/>
        <end position="352"/>
    </location>
</feature>
<dbReference type="Gene3D" id="1.10.3260.10">
    <property type="entry name" value="DNA ligase, ATP-dependent, N-terminal domain"/>
    <property type="match status" value="1"/>
</dbReference>
<reference evidence="4 5" key="1">
    <citation type="submission" date="2019-06" db="EMBL/GenBank/DDBJ databases">
        <title>Genome Sequence of the Brown Rot Fungal Pathogen Monilinia fructicola.</title>
        <authorList>
            <person name="De Miccolis Angelini R.M."/>
            <person name="Landi L."/>
            <person name="Abate D."/>
            <person name="Pollastro S."/>
            <person name="Romanazzi G."/>
            <person name="Faretra F."/>
        </authorList>
    </citation>
    <scope>NUCLEOTIDE SEQUENCE [LARGE SCALE GENOMIC DNA]</scope>
    <source>
        <strain evidence="4 5">Mfrc123</strain>
    </source>
</reference>
<dbReference type="AlphaFoldDB" id="A0A5M9J5E4"/>
<accession>A0A5M9J5E4</accession>
<dbReference type="Pfam" id="PF04675">
    <property type="entry name" value="DNA_ligase_A_N"/>
    <property type="match status" value="1"/>
</dbReference>
<comment type="caution">
    <text evidence="4">The sequence shown here is derived from an EMBL/GenBank/DDBJ whole genome shotgun (WGS) entry which is preliminary data.</text>
</comment>
<dbReference type="VEuPathDB" id="FungiDB:MFRU_013g01580"/>
<keyword evidence="5" id="KW-1185">Reference proteome</keyword>
<evidence type="ECO:0000313" key="4">
    <source>
        <dbReference type="EMBL" id="KAA8564594.1"/>
    </source>
</evidence>
<proteinExistence type="predicted"/>
<gene>
    <name evidence="4" type="ORF">EYC84_011509</name>
</gene>
<evidence type="ECO:0000256" key="2">
    <source>
        <dbReference type="SAM" id="MobiDB-lite"/>
    </source>
</evidence>